<organism evidence="4 5">
    <name type="scientific">Mycolicibacterium chitae</name>
    <name type="common">Mycobacterium chitae</name>
    <dbReference type="NCBI Taxonomy" id="1792"/>
    <lineage>
        <taxon>Bacteria</taxon>
        <taxon>Bacillati</taxon>
        <taxon>Actinomycetota</taxon>
        <taxon>Actinomycetes</taxon>
        <taxon>Mycobacteriales</taxon>
        <taxon>Mycobacteriaceae</taxon>
        <taxon>Mycolicibacterium</taxon>
    </lineage>
</organism>
<accession>A0A3S4VEI6</accession>
<dbReference type="EC" id="3.5.1.77" evidence="4"/>
<dbReference type="Gene3D" id="3.60.110.10">
    <property type="entry name" value="Carbon-nitrogen hydrolase"/>
    <property type="match status" value="1"/>
</dbReference>
<dbReference type="EMBL" id="LR134355">
    <property type="protein sequence ID" value="VEG49815.1"/>
    <property type="molecule type" value="Genomic_DNA"/>
</dbReference>
<evidence type="ECO:0000313" key="4">
    <source>
        <dbReference type="EMBL" id="VEG49815.1"/>
    </source>
</evidence>
<keyword evidence="1 4" id="KW-0378">Hydrolase</keyword>
<evidence type="ECO:0000256" key="1">
    <source>
        <dbReference type="ARBA" id="ARBA00022801"/>
    </source>
</evidence>
<gene>
    <name evidence="4" type="ORF">NCTC10485_04127</name>
</gene>
<dbReference type="OrthoDB" id="4008466at2"/>
<proteinExistence type="predicted"/>
<dbReference type="AlphaFoldDB" id="A0A3S4VEI6"/>
<dbReference type="Proteomes" id="UP000282551">
    <property type="component" value="Chromosome"/>
</dbReference>
<dbReference type="PROSITE" id="PS50263">
    <property type="entry name" value="CN_HYDROLASE"/>
    <property type="match status" value="1"/>
</dbReference>
<feature type="domain" description="CN hydrolase" evidence="3">
    <location>
        <begin position="31"/>
        <end position="269"/>
    </location>
</feature>
<dbReference type="GO" id="GO:0047417">
    <property type="term" value="F:N-carbamoyl-D-amino acid hydrolase activity"/>
    <property type="evidence" value="ECO:0007669"/>
    <property type="project" value="UniProtKB-EC"/>
</dbReference>
<reference evidence="4 5" key="1">
    <citation type="submission" date="2018-12" db="EMBL/GenBank/DDBJ databases">
        <authorList>
            <consortium name="Pathogen Informatics"/>
        </authorList>
    </citation>
    <scope>NUCLEOTIDE SEQUENCE [LARGE SCALE GENOMIC DNA]</scope>
    <source>
        <strain evidence="4 5">NCTC10485</strain>
    </source>
</reference>
<feature type="region of interest" description="Disordered" evidence="2">
    <location>
        <begin position="301"/>
        <end position="320"/>
    </location>
</feature>
<sequence>MQHVNVGEEHEKGSSVTDDQSPVGAGEAGTAVVAVAQVPSVLGDPDANIASMARWLRLAADRGADLTVFPECALSGYMMDSRAQVEAAAVEATAERLAPLVETASDTGSFGVLGLLERDGDKVYNSAVLIGPDGIVGSYRKQHLPRLGADAFVDPGDGKAPRVYDINGLRVGIMICFDLRFPESARELALGGADVIAMPTNWPLTAGFLADHMTRVRAVENLVYVAVSDRCDRESDTDFLGRSQIVAPSGEVLIDAGTEEGIVLAPLDLTRSRTKTLTFDDPPFSLQVFDQRRPELYSALTTPTDRSTGDDHHVWTRNHR</sequence>
<evidence type="ECO:0000259" key="3">
    <source>
        <dbReference type="PROSITE" id="PS50263"/>
    </source>
</evidence>
<dbReference type="PANTHER" id="PTHR43674">
    <property type="entry name" value="NITRILASE C965.09-RELATED"/>
    <property type="match status" value="1"/>
</dbReference>
<dbReference type="PANTHER" id="PTHR43674:SF2">
    <property type="entry name" value="BETA-UREIDOPROPIONASE"/>
    <property type="match status" value="1"/>
</dbReference>
<dbReference type="InterPro" id="IPR050345">
    <property type="entry name" value="Aliph_Amidase/BUP"/>
</dbReference>
<dbReference type="SUPFAM" id="SSF56317">
    <property type="entry name" value="Carbon-nitrogen hydrolase"/>
    <property type="match status" value="1"/>
</dbReference>
<feature type="compositionally biased region" description="Basic and acidic residues" evidence="2">
    <location>
        <begin position="1"/>
        <end position="13"/>
    </location>
</feature>
<feature type="region of interest" description="Disordered" evidence="2">
    <location>
        <begin position="1"/>
        <end position="25"/>
    </location>
</feature>
<name>A0A3S4VEI6_MYCCI</name>
<dbReference type="CDD" id="cd07197">
    <property type="entry name" value="nitrilase"/>
    <property type="match status" value="1"/>
</dbReference>
<keyword evidence="5" id="KW-1185">Reference proteome</keyword>
<evidence type="ECO:0000313" key="5">
    <source>
        <dbReference type="Proteomes" id="UP000282551"/>
    </source>
</evidence>
<evidence type="ECO:0000256" key="2">
    <source>
        <dbReference type="SAM" id="MobiDB-lite"/>
    </source>
</evidence>
<dbReference type="InterPro" id="IPR036526">
    <property type="entry name" value="C-N_Hydrolase_sf"/>
</dbReference>
<protein>
    <submittedName>
        <fullName evidence="4">Putative amidohydrolase</fullName>
        <ecNumber evidence="4">3.5.1.77</ecNumber>
    </submittedName>
</protein>
<dbReference type="Pfam" id="PF00795">
    <property type="entry name" value="CN_hydrolase"/>
    <property type="match status" value="1"/>
</dbReference>
<dbReference type="InterPro" id="IPR003010">
    <property type="entry name" value="C-N_Hydrolase"/>
</dbReference>